<dbReference type="InterPro" id="IPR037103">
    <property type="entry name" value="Tubulin/FtsZ-like_C"/>
</dbReference>
<comment type="caution">
    <text evidence="3">The sequence shown here is derived from an EMBL/GenBank/DDBJ whole genome shotgun (WGS) entry which is preliminary data.</text>
</comment>
<dbReference type="EMBL" id="VUNA01000013">
    <property type="protein sequence ID" value="MST71088.1"/>
    <property type="molecule type" value="Genomic_DNA"/>
</dbReference>
<dbReference type="PANTHER" id="PTHR34784">
    <property type="entry name" value="50S RIBOSOMAL PROTEIN L34"/>
    <property type="match status" value="1"/>
</dbReference>
<keyword evidence="2" id="KW-0342">GTP-binding</keyword>
<dbReference type="PANTHER" id="PTHR34784:SF1">
    <property type="entry name" value="50S RIBOSOMAL PROTEIN L34"/>
    <property type="match status" value="1"/>
</dbReference>
<name>A0A6N7XIP4_9FIRM</name>
<evidence type="ECO:0000256" key="2">
    <source>
        <dbReference type="ARBA" id="ARBA00023134"/>
    </source>
</evidence>
<organism evidence="3 4">
    <name type="scientific">Mogibacterium kristiansenii</name>
    <dbReference type="NCBI Taxonomy" id="2606708"/>
    <lineage>
        <taxon>Bacteria</taxon>
        <taxon>Bacillati</taxon>
        <taxon>Bacillota</taxon>
        <taxon>Clostridia</taxon>
        <taxon>Peptostreptococcales</taxon>
        <taxon>Anaerovoracaceae</taxon>
        <taxon>Mogibacterium</taxon>
    </lineage>
</organism>
<keyword evidence="1" id="KW-0547">Nucleotide-binding</keyword>
<keyword evidence="4" id="KW-1185">Reference proteome</keyword>
<protein>
    <submittedName>
        <fullName evidence="3">Uncharacterized protein</fullName>
    </submittedName>
</protein>
<dbReference type="GO" id="GO:0005525">
    <property type="term" value="F:GTP binding"/>
    <property type="evidence" value="ECO:0007669"/>
    <property type="project" value="UniProtKB-KW"/>
</dbReference>
<sequence>MAMKRLLIEFGQGVDMHGGDQNNAVRKATEDAIHHCCMAGISEIFEITDRKKQAFIKADIYAPHPEEVDPKIVTDYLHWWNVETEVHHGGANPEGIALNGKPKTEITIAIVALTVYVDA</sequence>
<evidence type="ECO:0000313" key="3">
    <source>
        <dbReference type="EMBL" id="MST71088.1"/>
    </source>
</evidence>
<proteinExistence type="predicted"/>
<dbReference type="Gene3D" id="3.30.1330.20">
    <property type="entry name" value="Tubulin/FtsZ, C-terminal domain"/>
    <property type="match status" value="1"/>
</dbReference>
<gene>
    <name evidence="3" type="ORF">FYJ65_07050</name>
</gene>
<dbReference type="Pfam" id="PF09585">
    <property type="entry name" value="Lin0512_fam"/>
    <property type="match status" value="1"/>
</dbReference>
<dbReference type="Proteomes" id="UP000469424">
    <property type="component" value="Unassembled WGS sequence"/>
</dbReference>
<evidence type="ECO:0000313" key="4">
    <source>
        <dbReference type="Proteomes" id="UP000469424"/>
    </source>
</evidence>
<dbReference type="RefSeq" id="WP_154554648.1">
    <property type="nucleotide sequence ID" value="NZ_JAQXUZ010000023.1"/>
</dbReference>
<dbReference type="AlphaFoldDB" id="A0A6N7XIP4"/>
<reference evidence="3 4" key="1">
    <citation type="submission" date="2019-08" db="EMBL/GenBank/DDBJ databases">
        <title>In-depth cultivation of the pig gut microbiome towards novel bacterial diversity and tailored functional studies.</title>
        <authorList>
            <person name="Wylensek D."/>
            <person name="Hitch T.C.A."/>
            <person name="Clavel T."/>
        </authorList>
    </citation>
    <scope>NUCLEOTIDE SEQUENCE [LARGE SCALE GENOMIC DNA]</scope>
    <source>
        <strain evidence="3 4">WCA-MUC-591-APC-4B</strain>
    </source>
</reference>
<evidence type="ECO:0000256" key="1">
    <source>
        <dbReference type="ARBA" id="ARBA00022741"/>
    </source>
</evidence>
<accession>A0A6N7XIP4</accession>
<dbReference type="InterPro" id="IPR011719">
    <property type="entry name" value="CHP02058"/>
</dbReference>